<proteinExistence type="predicted"/>
<protein>
    <submittedName>
        <fullName evidence="2">Acyl carrier protein</fullName>
    </submittedName>
</protein>
<sequence>MSREDIYAQLVPIFQDIFDDDDIEIEDGTTAKDIDGWDSLNHINLVLGAEQEFGVKFKTSEVAKLQNVGEFVDLIGLKLSK</sequence>
<name>A0A8J7ABC3_9CYAN</name>
<comment type="caution">
    <text evidence="2">The sequence shown here is derived from an EMBL/GenBank/DDBJ whole genome shotgun (WGS) entry which is preliminary data.</text>
</comment>
<evidence type="ECO:0000313" key="2">
    <source>
        <dbReference type="EMBL" id="MBE9076499.1"/>
    </source>
</evidence>
<dbReference type="Pfam" id="PF00550">
    <property type="entry name" value="PP-binding"/>
    <property type="match status" value="1"/>
</dbReference>
<dbReference type="EMBL" id="JADEXG010000006">
    <property type="protein sequence ID" value="MBE9076499.1"/>
    <property type="molecule type" value="Genomic_DNA"/>
</dbReference>
<organism evidence="2 3">
    <name type="scientific">Vasconcelosia minhoensis LEGE 07310</name>
    <dbReference type="NCBI Taxonomy" id="915328"/>
    <lineage>
        <taxon>Bacteria</taxon>
        <taxon>Bacillati</taxon>
        <taxon>Cyanobacteriota</taxon>
        <taxon>Cyanophyceae</taxon>
        <taxon>Nodosilineales</taxon>
        <taxon>Cymatolegaceae</taxon>
        <taxon>Vasconcelosia</taxon>
        <taxon>Vasconcelosia minhoensis</taxon>
    </lineage>
</organism>
<accession>A0A8J7ABC3</accession>
<dbReference type="Gene3D" id="1.10.1200.10">
    <property type="entry name" value="ACP-like"/>
    <property type="match status" value="1"/>
</dbReference>
<keyword evidence="3" id="KW-1185">Reference proteome</keyword>
<dbReference type="SUPFAM" id="SSF47336">
    <property type="entry name" value="ACP-like"/>
    <property type="match status" value="1"/>
</dbReference>
<dbReference type="InterPro" id="IPR036736">
    <property type="entry name" value="ACP-like_sf"/>
</dbReference>
<reference evidence="2" key="1">
    <citation type="submission" date="2020-10" db="EMBL/GenBank/DDBJ databases">
        <authorList>
            <person name="Castelo-Branco R."/>
            <person name="Eusebio N."/>
            <person name="Adriana R."/>
            <person name="Vieira A."/>
            <person name="Brugerolle De Fraissinette N."/>
            <person name="Rezende De Castro R."/>
            <person name="Schneider M.P."/>
            <person name="Vasconcelos V."/>
            <person name="Leao P.N."/>
        </authorList>
    </citation>
    <scope>NUCLEOTIDE SEQUENCE</scope>
    <source>
        <strain evidence="2">LEGE 07310</strain>
    </source>
</reference>
<dbReference type="AlphaFoldDB" id="A0A8J7ABC3"/>
<feature type="domain" description="Carrier" evidence="1">
    <location>
        <begin position="1"/>
        <end position="79"/>
    </location>
</feature>
<dbReference type="PROSITE" id="PS50075">
    <property type="entry name" value="CARRIER"/>
    <property type="match status" value="1"/>
</dbReference>
<evidence type="ECO:0000313" key="3">
    <source>
        <dbReference type="Proteomes" id="UP000636505"/>
    </source>
</evidence>
<dbReference type="Proteomes" id="UP000636505">
    <property type="component" value="Unassembled WGS sequence"/>
</dbReference>
<gene>
    <name evidence="2" type="ORF">IQ241_04180</name>
</gene>
<dbReference type="InterPro" id="IPR009081">
    <property type="entry name" value="PP-bd_ACP"/>
</dbReference>
<dbReference type="RefSeq" id="WP_193905158.1">
    <property type="nucleotide sequence ID" value="NZ_JADEXG010000006.1"/>
</dbReference>
<evidence type="ECO:0000259" key="1">
    <source>
        <dbReference type="PROSITE" id="PS50075"/>
    </source>
</evidence>